<feature type="compositionally biased region" description="Basic and acidic residues" evidence="1">
    <location>
        <begin position="174"/>
        <end position="212"/>
    </location>
</feature>
<organism evidence="2 3">
    <name type="scientific">Blastococcus deserti</name>
    <dbReference type="NCBI Taxonomy" id="2259033"/>
    <lineage>
        <taxon>Bacteria</taxon>
        <taxon>Bacillati</taxon>
        <taxon>Actinomycetota</taxon>
        <taxon>Actinomycetes</taxon>
        <taxon>Geodermatophilales</taxon>
        <taxon>Geodermatophilaceae</taxon>
        <taxon>Blastococcus</taxon>
    </lineage>
</organism>
<gene>
    <name evidence="2" type="ORF">ACFSHS_20265</name>
</gene>
<evidence type="ECO:0008006" key="4">
    <source>
        <dbReference type="Google" id="ProtNLM"/>
    </source>
</evidence>
<name>A0ABW4XEN0_9ACTN</name>
<dbReference type="Proteomes" id="UP001597402">
    <property type="component" value="Unassembled WGS sequence"/>
</dbReference>
<evidence type="ECO:0000313" key="2">
    <source>
        <dbReference type="EMBL" id="MFD2093906.1"/>
    </source>
</evidence>
<keyword evidence="3" id="KW-1185">Reference proteome</keyword>
<dbReference type="EMBL" id="JBHUHP010000030">
    <property type="protein sequence ID" value="MFD2093906.1"/>
    <property type="molecule type" value="Genomic_DNA"/>
</dbReference>
<dbReference type="RefSeq" id="WP_376880090.1">
    <property type="nucleotide sequence ID" value="NZ_JBHUHP010000030.1"/>
</dbReference>
<sequence>MDLDEVADELYAAPPEEFIALRTTRQHEARADGDTALAKRIGALPKPSTAAWACNVLVREQRAEIEGLVELGGLLREAQESLAGDQLKALNRQRSQLLAALTRQASALARERGRPISTSVADQVEETLRAAMTEPDAGEALLSGRLTSAMSYSGMGTLTGRPDLRLVRPPTPEPVRERPSTGKRASDAAERRRAREEEARRVAEERRRKELADARRAVEEATALAEEAAAAVEEDRRTAEALDARQQELQARVAELSGQLARAEHDAAQVGAEFKRAERHLRTAERQAADAAAARDRALAHLADLEDGDG</sequence>
<evidence type="ECO:0000313" key="3">
    <source>
        <dbReference type="Proteomes" id="UP001597402"/>
    </source>
</evidence>
<reference evidence="3" key="1">
    <citation type="journal article" date="2019" name="Int. J. Syst. Evol. Microbiol.">
        <title>The Global Catalogue of Microorganisms (GCM) 10K type strain sequencing project: providing services to taxonomists for standard genome sequencing and annotation.</title>
        <authorList>
            <consortium name="The Broad Institute Genomics Platform"/>
            <consortium name="The Broad Institute Genome Sequencing Center for Infectious Disease"/>
            <person name="Wu L."/>
            <person name="Ma J."/>
        </authorList>
    </citation>
    <scope>NUCLEOTIDE SEQUENCE [LARGE SCALE GENOMIC DNA]</scope>
    <source>
        <strain evidence="3">JCM 3338</strain>
    </source>
</reference>
<feature type="region of interest" description="Disordered" evidence="1">
    <location>
        <begin position="154"/>
        <end position="212"/>
    </location>
</feature>
<comment type="caution">
    <text evidence="2">The sequence shown here is derived from an EMBL/GenBank/DDBJ whole genome shotgun (WGS) entry which is preliminary data.</text>
</comment>
<protein>
    <recommendedName>
        <fullName evidence="4">Transposase</fullName>
    </recommendedName>
</protein>
<proteinExistence type="predicted"/>
<accession>A0ABW4XEN0</accession>
<evidence type="ECO:0000256" key="1">
    <source>
        <dbReference type="SAM" id="MobiDB-lite"/>
    </source>
</evidence>